<dbReference type="InterPro" id="IPR032623">
    <property type="entry name" value="FecR_N"/>
</dbReference>
<evidence type="ECO:0000259" key="3">
    <source>
        <dbReference type="Pfam" id="PF16220"/>
    </source>
</evidence>
<evidence type="ECO:0000259" key="2">
    <source>
        <dbReference type="Pfam" id="PF04773"/>
    </source>
</evidence>
<dbReference type="Proteomes" id="UP000759298">
    <property type="component" value="Unassembled WGS sequence"/>
</dbReference>
<evidence type="ECO:0000313" key="6">
    <source>
        <dbReference type="Proteomes" id="UP000759298"/>
    </source>
</evidence>
<reference evidence="5 6" key="1">
    <citation type="submission" date="2021-07" db="EMBL/GenBank/DDBJ databases">
        <title>Alteriqipengyuania abyssalis NZ-12B nov, sp.nov isolated from deep sea sponge in pacific ocean.</title>
        <authorList>
            <person name="Tareen S."/>
            <person name="Wink J."/>
        </authorList>
    </citation>
    <scope>NUCLEOTIDE SEQUENCE [LARGE SCALE GENOMIC DNA]</scope>
    <source>
        <strain evidence="5 6">NZ-12B</strain>
    </source>
</reference>
<name>A0ABS7PB09_9SPHN</name>
<dbReference type="InterPro" id="IPR006860">
    <property type="entry name" value="FecR"/>
</dbReference>
<dbReference type="Pfam" id="PF04773">
    <property type="entry name" value="FecR"/>
    <property type="match status" value="1"/>
</dbReference>
<dbReference type="Pfam" id="PF16344">
    <property type="entry name" value="FecR_C"/>
    <property type="match status" value="1"/>
</dbReference>
<feature type="domain" description="FecR protein" evidence="2">
    <location>
        <begin position="111"/>
        <end position="203"/>
    </location>
</feature>
<comment type="caution">
    <text evidence="5">The sequence shown here is derived from an EMBL/GenBank/DDBJ whole genome shotgun (WGS) entry which is preliminary data.</text>
</comment>
<proteinExistence type="predicted"/>
<dbReference type="EMBL" id="JAHWXP010000001">
    <property type="protein sequence ID" value="MBY8335425.1"/>
    <property type="molecule type" value="Genomic_DNA"/>
</dbReference>
<dbReference type="Gene3D" id="2.60.120.1440">
    <property type="match status" value="1"/>
</dbReference>
<organism evidence="5 6">
    <name type="scientific">Alteriqipengyuania abyssalis</name>
    <dbReference type="NCBI Taxonomy" id="2860200"/>
    <lineage>
        <taxon>Bacteria</taxon>
        <taxon>Pseudomonadati</taxon>
        <taxon>Pseudomonadota</taxon>
        <taxon>Alphaproteobacteria</taxon>
        <taxon>Sphingomonadales</taxon>
        <taxon>Erythrobacteraceae</taxon>
        <taxon>Alteriqipengyuania</taxon>
    </lineage>
</organism>
<dbReference type="RefSeq" id="WP_222823261.1">
    <property type="nucleotide sequence ID" value="NZ_JAHWXP010000001.1"/>
</dbReference>
<feature type="domain" description="Protein FecR C-terminal" evidence="4">
    <location>
        <begin position="252"/>
        <end position="311"/>
    </location>
</feature>
<dbReference type="InterPro" id="IPR032508">
    <property type="entry name" value="FecR_C"/>
</dbReference>
<sequence>MSAAEIEDVAAGWLIRREEPGWTDQDEAEFAAWMKRSMAHKAAYWRLEHGWREADRIPALGDTPSCVEEEEAPGRRRTVFALVGALAASLVLALTGIAMWSPPVPTEPPARYETARGAREAVKLADGSTVELNTATRLRAASGPDAREVWLDEGEAFFDIVHRPDRRFIVHAGPRRIVVLGTRFSVKRSGDDVTVAVVSGRVKVEDSASAESAGAAIVSTGDVAYIRKQNTLVVGSNGDEVNAMTAWREGLLVFDNTPLRTAVAEFNRYSGKPIQVAPDIQQIRIGGSFQTHNADAFLDLLESAYGLHVDRGEDMIELKR</sequence>
<feature type="transmembrane region" description="Helical" evidence="1">
    <location>
        <begin position="79"/>
        <end position="100"/>
    </location>
</feature>
<dbReference type="Gene3D" id="3.55.50.30">
    <property type="match status" value="1"/>
</dbReference>
<dbReference type="PANTHER" id="PTHR30273">
    <property type="entry name" value="PERIPLASMIC SIGNAL SENSOR AND SIGMA FACTOR ACTIVATOR FECR-RELATED"/>
    <property type="match status" value="1"/>
</dbReference>
<keyword evidence="6" id="KW-1185">Reference proteome</keyword>
<evidence type="ECO:0000256" key="1">
    <source>
        <dbReference type="SAM" id="Phobius"/>
    </source>
</evidence>
<keyword evidence="1" id="KW-1133">Transmembrane helix</keyword>
<dbReference type="InterPro" id="IPR012373">
    <property type="entry name" value="Ferrdict_sens_TM"/>
</dbReference>
<dbReference type="PIRSF" id="PIRSF018266">
    <property type="entry name" value="FecR"/>
    <property type="match status" value="1"/>
</dbReference>
<gene>
    <name evidence="5" type="ORF">KYN89_00025</name>
</gene>
<dbReference type="PANTHER" id="PTHR30273:SF2">
    <property type="entry name" value="PROTEIN FECR"/>
    <property type="match status" value="1"/>
</dbReference>
<keyword evidence="1" id="KW-0472">Membrane</keyword>
<keyword evidence="1" id="KW-0812">Transmembrane</keyword>
<feature type="domain" description="FecR N-terminal" evidence="3">
    <location>
        <begin position="10"/>
        <end position="48"/>
    </location>
</feature>
<dbReference type="Pfam" id="PF16220">
    <property type="entry name" value="DUF4880"/>
    <property type="match status" value="1"/>
</dbReference>
<evidence type="ECO:0000259" key="4">
    <source>
        <dbReference type="Pfam" id="PF16344"/>
    </source>
</evidence>
<evidence type="ECO:0000313" key="5">
    <source>
        <dbReference type="EMBL" id="MBY8335425.1"/>
    </source>
</evidence>
<accession>A0ABS7PB09</accession>
<protein>
    <submittedName>
        <fullName evidence="5">FecR domain-containing protein</fullName>
    </submittedName>
</protein>